<dbReference type="NCBIfam" id="NF002999">
    <property type="entry name" value="PRK03767.1"/>
    <property type="match status" value="1"/>
</dbReference>
<comment type="caution">
    <text evidence="5">Lacks conserved residue(s) required for the propagation of feature annotation.</text>
</comment>
<dbReference type="GO" id="GO:0016020">
    <property type="term" value="C:membrane"/>
    <property type="evidence" value="ECO:0007669"/>
    <property type="project" value="TreeGrafter"/>
</dbReference>
<comment type="similarity">
    <text evidence="1 5">Belongs to the WrbA family.</text>
</comment>
<dbReference type="SUPFAM" id="SSF52218">
    <property type="entry name" value="Flavoproteins"/>
    <property type="match status" value="1"/>
</dbReference>
<dbReference type="NCBIfam" id="TIGR01755">
    <property type="entry name" value="flav_wrbA"/>
    <property type="match status" value="1"/>
</dbReference>
<dbReference type="HAMAP" id="MF_01017">
    <property type="entry name" value="NQOR"/>
    <property type="match status" value="1"/>
</dbReference>
<dbReference type="InterPro" id="IPR037513">
    <property type="entry name" value="NQO"/>
</dbReference>
<dbReference type="OrthoDB" id="9801479at2"/>
<comment type="catalytic activity">
    <reaction evidence="5">
        <text>a quinone + NADH + H(+) = a quinol + NAD(+)</text>
        <dbReference type="Rhea" id="RHEA:46160"/>
        <dbReference type="ChEBI" id="CHEBI:15378"/>
        <dbReference type="ChEBI" id="CHEBI:24646"/>
        <dbReference type="ChEBI" id="CHEBI:57540"/>
        <dbReference type="ChEBI" id="CHEBI:57945"/>
        <dbReference type="ChEBI" id="CHEBI:132124"/>
        <dbReference type="EC" id="1.6.5.2"/>
    </reaction>
</comment>
<feature type="compositionally biased region" description="Polar residues" evidence="6">
    <location>
        <begin position="162"/>
        <end position="177"/>
    </location>
</feature>
<dbReference type="RefSeq" id="WP_107966086.1">
    <property type="nucleotide sequence ID" value="NZ_NWBU01000004.1"/>
</dbReference>
<dbReference type="PANTHER" id="PTHR30546:SF23">
    <property type="entry name" value="FLAVOPROTEIN-LIKE PROTEIN YCP4-RELATED"/>
    <property type="match status" value="1"/>
</dbReference>
<comment type="caution">
    <text evidence="8">The sequence shown here is derived from an EMBL/GenBank/DDBJ whole genome shotgun (WGS) entry which is preliminary data.</text>
</comment>
<organism evidence="8 9">
    <name type="scientific">Sphingomonas oleivorans</name>
    <dbReference type="NCBI Taxonomy" id="1735121"/>
    <lineage>
        <taxon>Bacteria</taxon>
        <taxon>Pseudomonadati</taxon>
        <taxon>Pseudomonadota</taxon>
        <taxon>Alphaproteobacteria</taxon>
        <taxon>Sphingomonadales</taxon>
        <taxon>Sphingomonadaceae</taxon>
        <taxon>Sphingomonas</taxon>
    </lineage>
</organism>
<feature type="binding site" evidence="5">
    <location>
        <begin position="10"/>
        <end position="15"/>
    </location>
    <ligand>
        <name>FMN</name>
        <dbReference type="ChEBI" id="CHEBI:58210"/>
    </ligand>
</feature>
<comment type="catalytic activity">
    <reaction evidence="5">
        <text>a quinone + NADPH + H(+) = a quinol + NADP(+)</text>
        <dbReference type="Rhea" id="RHEA:46164"/>
        <dbReference type="ChEBI" id="CHEBI:15378"/>
        <dbReference type="ChEBI" id="CHEBI:24646"/>
        <dbReference type="ChEBI" id="CHEBI:57783"/>
        <dbReference type="ChEBI" id="CHEBI:58349"/>
        <dbReference type="ChEBI" id="CHEBI:132124"/>
        <dbReference type="EC" id="1.6.5.2"/>
    </reaction>
</comment>
<feature type="domain" description="Flavodoxin-like" evidence="7">
    <location>
        <begin position="4"/>
        <end position="190"/>
    </location>
</feature>
<dbReference type="FunFam" id="3.40.50.360:FF:000001">
    <property type="entry name" value="NAD(P)H dehydrogenase (Quinone) FQR1-like"/>
    <property type="match status" value="1"/>
</dbReference>
<feature type="binding site" evidence="5">
    <location>
        <position position="12"/>
    </location>
    <ligand>
        <name>NAD(+)</name>
        <dbReference type="ChEBI" id="CHEBI:57540"/>
    </ligand>
</feature>
<evidence type="ECO:0000256" key="3">
    <source>
        <dbReference type="ARBA" id="ARBA00022643"/>
    </source>
</evidence>
<gene>
    <name evidence="8" type="ORF">CLG96_01495</name>
</gene>
<dbReference type="InterPro" id="IPR005025">
    <property type="entry name" value="FMN_Rdtase-like_dom"/>
</dbReference>
<dbReference type="EC" id="1.6.5.2" evidence="5"/>
<accession>A0A2T5G131</accession>
<dbReference type="EMBL" id="NWBU01000004">
    <property type="protein sequence ID" value="PTQ12849.1"/>
    <property type="molecule type" value="Genomic_DNA"/>
</dbReference>
<reference evidence="8 9" key="1">
    <citation type="submission" date="2017-09" db="EMBL/GenBank/DDBJ databases">
        <title>Sphingomonas panjinensis sp.nov., isolated from oil-contaminated soil.</title>
        <authorList>
            <person name="Wang L."/>
            <person name="Chen L."/>
        </authorList>
    </citation>
    <scope>NUCLEOTIDE SEQUENCE [LARGE SCALE GENOMIC DNA]</scope>
    <source>
        <strain evidence="8 9">FW-11</strain>
    </source>
</reference>
<dbReference type="InterPro" id="IPR029039">
    <property type="entry name" value="Flavoprotein-like_sf"/>
</dbReference>
<dbReference type="InterPro" id="IPR008254">
    <property type="entry name" value="Flavodoxin/NO_synth"/>
</dbReference>
<keyword evidence="2 5" id="KW-0285">Flavoprotein</keyword>
<dbReference type="GO" id="GO:0010181">
    <property type="term" value="F:FMN binding"/>
    <property type="evidence" value="ECO:0007669"/>
    <property type="project" value="InterPro"/>
</dbReference>
<sequence>MSKVLVLYYSSYGHIEQMAEAVAEGARSTGATVDIKRVPELVPEEVAKNSHFKLDQKAPIATVDDLEHYDAIIVGTGTRYGRMSSQMANFLDQTGGLWMRGALNGKVGAAFSATASQHGGQETTLFSIITNLMHLGLVVVGLPYSFQGQLKLDEVTGGSPYGATTITGGDGSRQPSENELEGARFQGRHVAEIANRLFG</sequence>
<evidence type="ECO:0000256" key="4">
    <source>
        <dbReference type="ARBA" id="ARBA00023002"/>
    </source>
</evidence>
<dbReference type="Pfam" id="PF03358">
    <property type="entry name" value="FMN_red"/>
    <property type="match status" value="1"/>
</dbReference>
<dbReference type="AlphaFoldDB" id="A0A2T5G131"/>
<keyword evidence="5" id="KW-0520">NAD</keyword>
<feature type="region of interest" description="Disordered" evidence="6">
    <location>
        <begin position="162"/>
        <end position="181"/>
    </location>
</feature>
<dbReference type="GO" id="GO:0050661">
    <property type="term" value="F:NADP binding"/>
    <property type="evidence" value="ECO:0007669"/>
    <property type="project" value="UniProtKB-UniRule"/>
</dbReference>
<feature type="binding site" evidence="5">
    <location>
        <begin position="78"/>
        <end position="80"/>
    </location>
    <ligand>
        <name>FMN</name>
        <dbReference type="ChEBI" id="CHEBI:58210"/>
    </ligand>
</feature>
<dbReference type="GO" id="GO:0050136">
    <property type="term" value="F:NADH dehydrogenase (quinone) (non-electrogenic) activity"/>
    <property type="evidence" value="ECO:0007669"/>
    <property type="project" value="RHEA"/>
</dbReference>
<evidence type="ECO:0000313" key="8">
    <source>
        <dbReference type="EMBL" id="PTQ12849.1"/>
    </source>
</evidence>
<feature type="binding site" evidence="5">
    <location>
        <position position="98"/>
    </location>
    <ligand>
        <name>substrate</name>
    </ligand>
</feature>
<keyword evidence="5" id="KW-0547">Nucleotide-binding</keyword>
<dbReference type="GO" id="GO:0051287">
    <property type="term" value="F:NAD binding"/>
    <property type="evidence" value="ECO:0007669"/>
    <property type="project" value="UniProtKB-UniRule"/>
</dbReference>
<dbReference type="Gene3D" id="3.40.50.360">
    <property type="match status" value="1"/>
</dbReference>
<dbReference type="PANTHER" id="PTHR30546">
    <property type="entry name" value="FLAVODOXIN-RELATED PROTEIN WRBA-RELATED"/>
    <property type="match status" value="1"/>
</dbReference>
<dbReference type="GO" id="GO:0008753">
    <property type="term" value="F:NADPH dehydrogenase (quinone) activity"/>
    <property type="evidence" value="ECO:0007669"/>
    <property type="project" value="RHEA"/>
</dbReference>
<comment type="cofactor">
    <cofactor evidence="5">
        <name>FMN</name>
        <dbReference type="ChEBI" id="CHEBI:58210"/>
    </cofactor>
    <text evidence="5">Binds 1 FMN per monomer.</text>
</comment>
<evidence type="ECO:0000259" key="7">
    <source>
        <dbReference type="PROSITE" id="PS50902"/>
    </source>
</evidence>
<keyword evidence="9" id="KW-1185">Reference proteome</keyword>
<evidence type="ECO:0000256" key="5">
    <source>
        <dbReference type="HAMAP-Rule" id="MF_01017"/>
    </source>
</evidence>
<evidence type="ECO:0000256" key="2">
    <source>
        <dbReference type="ARBA" id="ARBA00022630"/>
    </source>
</evidence>
<dbReference type="PROSITE" id="PS50902">
    <property type="entry name" value="FLAVODOXIN_LIKE"/>
    <property type="match status" value="1"/>
</dbReference>
<keyword evidence="4 5" id="KW-0560">Oxidoreductase</keyword>
<keyword evidence="3 5" id="KW-0288">FMN</keyword>
<evidence type="ECO:0000256" key="6">
    <source>
        <dbReference type="SAM" id="MobiDB-lite"/>
    </source>
</evidence>
<evidence type="ECO:0000313" key="9">
    <source>
        <dbReference type="Proteomes" id="UP000244162"/>
    </source>
</evidence>
<dbReference type="InterPro" id="IPR010089">
    <property type="entry name" value="Flavoprotein_WrbA-like"/>
</dbReference>
<dbReference type="GO" id="GO:0050660">
    <property type="term" value="F:flavin adenine dinucleotide binding"/>
    <property type="evidence" value="ECO:0007669"/>
    <property type="project" value="UniProtKB-UniRule"/>
</dbReference>
<keyword evidence="5" id="KW-0521">NADP</keyword>
<protein>
    <recommendedName>
        <fullName evidence="5">NAD(P)H dehydrogenase (quinone)</fullName>
        <ecNumber evidence="5">1.6.5.2</ecNumber>
    </recommendedName>
    <alternativeName>
        <fullName evidence="5">NAD(P)H:quinone oxidoreductase</fullName>
        <shortName evidence="5">NQO</shortName>
    </alternativeName>
</protein>
<feature type="binding site" evidence="5">
    <location>
        <position position="134"/>
    </location>
    <ligand>
        <name>FMN</name>
        <dbReference type="ChEBI" id="CHEBI:58210"/>
    </ligand>
</feature>
<dbReference type="Proteomes" id="UP000244162">
    <property type="component" value="Unassembled WGS sequence"/>
</dbReference>
<name>A0A2T5G131_9SPHN</name>
<evidence type="ECO:0000256" key="1">
    <source>
        <dbReference type="ARBA" id="ARBA00006961"/>
    </source>
</evidence>
<proteinExistence type="inferred from homology"/>